<keyword evidence="6" id="KW-1185">Reference proteome</keyword>
<proteinExistence type="predicted"/>
<feature type="domain" description="WSC" evidence="4">
    <location>
        <begin position="140"/>
        <end position="236"/>
    </location>
</feature>
<dbReference type="KEGG" id="glz:GLAREA_11912"/>
<reference evidence="5 6" key="1">
    <citation type="journal article" date="2013" name="BMC Genomics">
        <title>Genomics-driven discovery of the pneumocandin biosynthetic gene cluster in the fungus Glarea lozoyensis.</title>
        <authorList>
            <person name="Chen L."/>
            <person name="Yue Q."/>
            <person name="Zhang X."/>
            <person name="Xiang M."/>
            <person name="Wang C."/>
            <person name="Li S."/>
            <person name="Che Y."/>
            <person name="Ortiz-Lopez F.J."/>
            <person name="Bills G.F."/>
            <person name="Liu X."/>
            <person name="An Z."/>
        </authorList>
    </citation>
    <scope>NUCLEOTIDE SEQUENCE [LARGE SCALE GENOMIC DNA]</scope>
    <source>
        <strain evidence="6">ATCC 20868 / MF5171</strain>
    </source>
</reference>
<dbReference type="AlphaFoldDB" id="S3D211"/>
<sequence length="327" mass="34388">MQLTLVTLGGLLAAGIVSAAPQYQQSTSNVHRITQRDLTGYDNLGCYTEATSGRALSGKSYSNDSMTLELCQSTCQGFSYFGVEYGRECYCGNNLNTGSVSTASSDCNFACPGNATETCGAGNRLNVYQTTGSGPADFSKYGSHGCYTEPNNAQNGRALMGKTTVSNNMTVENCADICAAGQYSLFGVEYSSECYCGNMLAVGSVAAPASDCKYACSGDKTETCGGDWRFNYYEFGYTPAPSSTTSSATSATSSATSTSSTAASPTAPAGYTDAGCYTEATGQRALTGKSYFDDSMTVEKCAAACTGYEWFGVEYGREVLLLWQHNQ</sequence>
<evidence type="ECO:0000256" key="2">
    <source>
        <dbReference type="SAM" id="MobiDB-lite"/>
    </source>
</evidence>
<organism evidence="5 6">
    <name type="scientific">Glarea lozoyensis (strain ATCC 20868 / MF5171)</name>
    <dbReference type="NCBI Taxonomy" id="1116229"/>
    <lineage>
        <taxon>Eukaryota</taxon>
        <taxon>Fungi</taxon>
        <taxon>Dikarya</taxon>
        <taxon>Ascomycota</taxon>
        <taxon>Pezizomycotina</taxon>
        <taxon>Leotiomycetes</taxon>
        <taxon>Helotiales</taxon>
        <taxon>Helotiaceae</taxon>
        <taxon>Glarea</taxon>
    </lineage>
</organism>
<dbReference type="HOGENOM" id="CLU_026396_1_0_1"/>
<keyword evidence="3" id="KW-0732">Signal</keyword>
<feature type="chain" id="PRO_5004519418" evidence="3">
    <location>
        <begin position="20"/>
        <end position="327"/>
    </location>
</feature>
<dbReference type="Proteomes" id="UP000016922">
    <property type="component" value="Unassembled WGS sequence"/>
</dbReference>
<dbReference type="eggNOG" id="KOG4157">
    <property type="taxonomic scope" value="Eukaryota"/>
</dbReference>
<dbReference type="InterPro" id="IPR002889">
    <property type="entry name" value="WSC_carb-bd"/>
</dbReference>
<feature type="region of interest" description="Disordered" evidence="2">
    <location>
        <begin position="241"/>
        <end position="267"/>
    </location>
</feature>
<dbReference type="SMART" id="SM00321">
    <property type="entry name" value="WSC"/>
    <property type="match status" value="2"/>
</dbReference>
<feature type="signal peptide" evidence="3">
    <location>
        <begin position="1"/>
        <end position="19"/>
    </location>
</feature>
<name>S3D211_GLAL2</name>
<feature type="domain" description="WSC" evidence="4">
    <location>
        <begin position="40"/>
        <end position="131"/>
    </location>
</feature>
<keyword evidence="1" id="KW-0677">Repeat</keyword>
<dbReference type="RefSeq" id="XP_008080885.1">
    <property type="nucleotide sequence ID" value="XM_008082694.1"/>
</dbReference>
<accession>S3D211</accession>
<dbReference type="InterPro" id="IPR051589">
    <property type="entry name" value="Sialate-O-sulfotransferase"/>
</dbReference>
<dbReference type="PROSITE" id="PS51212">
    <property type="entry name" value="WSC"/>
    <property type="match status" value="2"/>
</dbReference>
<dbReference type="EMBL" id="KE145360">
    <property type="protein sequence ID" value="EPE31830.1"/>
    <property type="molecule type" value="Genomic_DNA"/>
</dbReference>
<protein>
    <submittedName>
        <fullName evidence="5">WSC containing protein</fullName>
    </submittedName>
</protein>
<dbReference type="OrthoDB" id="5985073at2759"/>
<evidence type="ECO:0000259" key="4">
    <source>
        <dbReference type="PROSITE" id="PS51212"/>
    </source>
</evidence>
<dbReference type="PANTHER" id="PTHR45964:SF5">
    <property type="entry name" value="WSCD FAMILY MEMBER CG9164"/>
    <property type="match status" value="1"/>
</dbReference>
<evidence type="ECO:0000313" key="5">
    <source>
        <dbReference type="EMBL" id="EPE31830.1"/>
    </source>
</evidence>
<dbReference type="PANTHER" id="PTHR45964">
    <property type="entry name" value="WSCD FAMILY MEMBER CG9164"/>
    <property type="match status" value="1"/>
</dbReference>
<dbReference type="OMA" id="ESCETFC"/>
<evidence type="ECO:0000256" key="1">
    <source>
        <dbReference type="ARBA" id="ARBA00022737"/>
    </source>
</evidence>
<dbReference type="Pfam" id="PF01822">
    <property type="entry name" value="WSC"/>
    <property type="match status" value="3"/>
</dbReference>
<gene>
    <name evidence="5" type="ORF">GLAREA_11912</name>
</gene>
<evidence type="ECO:0000256" key="3">
    <source>
        <dbReference type="SAM" id="SignalP"/>
    </source>
</evidence>
<evidence type="ECO:0000313" key="6">
    <source>
        <dbReference type="Proteomes" id="UP000016922"/>
    </source>
</evidence>
<dbReference type="GeneID" id="19470953"/>